<gene>
    <name evidence="1" type="ORF">Cch01nite_34390</name>
</gene>
<reference evidence="1" key="1">
    <citation type="submission" date="2021-01" db="EMBL/GenBank/DDBJ databases">
        <title>Whole genome shotgun sequence of Cellulomonas chitinilytica NBRC 110799.</title>
        <authorList>
            <person name="Komaki H."/>
            <person name="Tamura T."/>
        </authorList>
    </citation>
    <scope>NUCLEOTIDE SEQUENCE</scope>
    <source>
        <strain evidence="1">NBRC 110799</strain>
    </source>
</reference>
<dbReference type="RefSeq" id="WP_203757729.1">
    <property type="nucleotide sequence ID" value="NZ_BONK01000013.1"/>
</dbReference>
<evidence type="ECO:0000313" key="2">
    <source>
        <dbReference type="Proteomes" id="UP000632740"/>
    </source>
</evidence>
<protein>
    <recommendedName>
        <fullName evidence="3">Nucleoside 2-deoxyribosyltransferase</fullName>
    </recommendedName>
</protein>
<organism evidence="1 2">
    <name type="scientific">Cellulomonas chitinilytica</name>
    <dbReference type="NCBI Taxonomy" id="398759"/>
    <lineage>
        <taxon>Bacteria</taxon>
        <taxon>Bacillati</taxon>
        <taxon>Actinomycetota</taxon>
        <taxon>Actinomycetes</taxon>
        <taxon>Micrococcales</taxon>
        <taxon>Cellulomonadaceae</taxon>
        <taxon>Cellulomonas</taxon>
    </lineage>
</organism>
<keyword evidence="2" id="KW-1185">Reference proteome</keyword>
<evidence type="ECO:0000313" key="1">
    <source>
        <dbReference type="EMBL" id="GIG22715.1"/>
    </source>
</evidence>
<dbReference type="SUPFAM" id="SSF52309">
    <property type="entry name" value="N-(deoxy)ribosyltransferase-like"/>
    <property type="match status" value="1"/>
</dbReference>
<evidence type="ECO:0008006" key="3">
    <source>
        <dbReference type="Google" id="ProtNLM"/>
    </source>
</evidence>
<accession>A0A919U0D1</accession>
<sequence length="177" mass="19666">MDRENENPGGTSPSSVRLLGETPREHADAAYRAHHPEPTVLLLMRFGGSAVLRGIDAGVRSAGARFGRDVVRADDRDYTGELWANVALCLHNSDLVVAVLEEIDGRCDANVMVELGFALSSGRRCLILVEHRRPALPTVLRHRLTREFDAYDVPGSVQTQVEDWFRRDLGLVERHDA</sequence>
<dbReference type="Proteomes" id="UP000632740">
    <property type="component" value="Unassembled WGS sequence"/>
</dbReference>
<name>A0A919U0D1_9CELL</name>
<dbReference type="AlphaFoldDB" id="A0A919U0D1"/>
<proteinExistence type="predicted"/>
<comment type="caution">
    <text evidence="1">The sequence shown here is derived from an EMBL/GenBank/DDBJ whole genome shotgun (WGS) entry which is preliminary data.</text>
</comment>
<dbReference type="EMBL" id="BONK01000013">
    <property type="protein sequence ID" value="GIG22715.1"/>
    <property type="molecule type" value="Genomic_DNA"/>
</dbReference>